<keyword evidence="3" id="KW-0288">FMN</keyword>
<accession>A0AA40EFQ2</accession>
<organism evidence="6 7">
    <name type="scientific">Apiosordaria backusii</name>
    <dbReference type="NCBI Taxonomy" id="314023"/>
    <lineage>
        <taxon>Eukaryota</taxon>
        <taxon>Fungi</taxon>
        <taxon>Dikarya</taxon>
        <taxon>Ascomycota</taxon>
        <taxon>Pezizomycotina</taxon>
        <taxon>Sordariomycetes</taxon>
        <taxon>Sordariomycetidae</taxon>
        <taxon>Sordariales</taxon>
        <taxon>Lasiosphaeriaceae</taxon>
        <taxon>Apiosordaria</taxon>
    </lineage>
</organism>
<name>A0AA40EFQ2_9PEZI</name>
<evidence type="ECO:0000259" key="5">
    <source>
        <dbReference type="Pfam" id="PF00724"/>
    </source>
</evidence>
<evidence type="ECO:0000256" key="2">
    <source>
        <dbReference type="ARBA" id="ARBA00022630"/>
    </source>
</evidence>
<dbReference type="Proteomes" id="UP001172159">
    <property type="component" value="Unassembled WGS sequence"/>
</dbReference>
<keyword evidence="4" id="KW-0560">Oxidoreductase</keyword>
<dbReference type="InterPro" id="IPR051799">
    <property type="entry name" value="NADH_flavin_oxidoreductase"/>
</dbReference>
<dbReference type="GO" id="GO:0010181">
    <property type="term" value="F:FMN binding"/>
    <property type="evidence" value="ECO:0007669"/>
    <property type="project" value="InterPro"/>
</dbReference>
<dbReference type="Gene3D" id="3.20.20.70">
    <property type="entry name" value="Aldolase class I"/>
    <property type="match status" value="2"/>
</dbReference>
<keyword evidence="2" id="KW-0285">Flavoprotein</keyword>
<dbReference type="AlphaFoldDB" id="A0AA40EFQ2"/>
<protein>
    <recommendedName>
        <fullName evidence="5">NADH:flavin oxidoreductase/NADH oxidase N-terminal domain-containing protein</fullName>
    </recommendedName>
</protein>
<evidence type="ECO:0000256" key="1">
    <source>
        <dbReference type="ARBA" id="ARBA00005979"/>
    </source>
</evidence>
<feature type="domain" description="NADH:flavin oxidoreductase/NADH oxidase N-terminal" evidence="5">
    <location>
        <begin position="24"/>
        <end position="62"/>
    </location>
</feature>
<evidence type="ECO:0000313" key="7">
    <source>
        <dbReference type="Proteomes" id="UP001172159"/>
    </source>
</evidence>
<comment type="caution">
    <text evidence="6">The sequence shown here is derived from an EMBL/GenBank/DDBJ whole genome shotgun (WGS) entry which is preliminary data.</text>
</comment>
<evidence type="ECO:0000256" key="3">
    <source>
        <dbReference type="ARBA" id="ARBA00022643"/>
    </source>
</evidence>
<keyword evidence="7" id="KW-1185">Reference proteome</keyword>
<proteinExistence type="inferred from homology"/>
<dbReference type="PANTHER" id="PTHR43656">
    <property type="entry name" value="BINDING OXIDOREDUCTASE, PUTATIVE (AFU_ORTHOLOGUE AFUA_2G08260)-RELATED"/>
    <property type="match status" value="1"/>
</dbReference>
<dbReference type="GO" id="GO:0016491">
    <property type="term" value="F:oxidoreductase activity"/>
    <property type="evidence" value="ECO:0007669"/>
    <property type="project" value="UniProtKB-KW"/>
</dbReference>
<evidence type="ECO:0000256" key="4">
    <source>
        <dbReference type="ARBA" id="ARBA00023002"/>
    </source>
</evidence>
<comment type="similarity">
    <text evidence="1">Belongs to the NADH:flavin oxidoreductase/NADH oxidase family.</text>
</comment>
<evidence type="ECO:0000313" key="6">
    <source>
        <dbReference type="EMBL" id="KAK0736687.1"/>
    </source>
</evidence>
<reference evidence="6" key="1">
    <citation type="submission" date="2023-06" db="EMBL/GenBank/DDBJ databases">
        <title>Genome-scale phylogeny and comparative genomics of the fungal order Sordariales.</title>
        <authorList>
            <consortium name="Lawrence Berkeley National Laboratory"/>
            <person name="Hensen N."/>
            <person name="Bonometti L."/>
            <person name="Westerberg I."/>
            <person name="Brannstrom I.O."/>
            <person name="Guillou S."/>
            <person name="Cros-Aarteil S."/>
            <person name="Calhoun S."/>
            <person name="Haridas S."/>
            <person name="Kuo A."/>
            <person name="Mondo S."/>
            <person name="Pangilinan J."/>
            <person name="Riley R."/>
            <person name="Labutti K."/>
            <person name="Andreopoulos B."/>
            <person name="Lipzen A."/>
            <person name="Chen C."/>
            <person name="Yanf M."/>
            <person name="Daum C."/>
            <person name="Ng V."/>
            <person name="Clum A."/>
            <person name="Steindorff A."/>
            <person name="Ohm R."/>
            <person name="Martin F."/>
            <person name="Silar P."/>
            <person name="Natvig D."/>
            <person name="Lalanne C."/>
            <person name="Gautier V."/>
            <person name="Ament-Velasquez S.L."/>
            <person name="Kruys A."/>
            <person name="Hutchinson M.I."/>
            <person name="Powell A.J."/>
            <person name="Barry K."/>
            <person name="Miller A.N."/>
            <person name="Grigoriev I.V."/>
            <person name="Debuchy R."/>
            <person name="Gladieux P."/>
            <person name="Thoren M.H."/>
            <person name="Johannesson H."/>
        </authorList>
    </citation>
    <scope>NUCLEOTIDE SEQUENCE</scope>
    <source>
        <strain evidence="6">CBS 540.89</strain>
    </source>
</reference>
<dbReference type="Pfam" id="PF00724">
    <property type="entry name" value="Oxidored_FMN"/>
    <property type="match status" value="1"/>
</dbReference>
<dbReference type="SUPFAM" id="SSF51395">
    <property type="entry name" value="FMN-linked oxidoreductases"/>
    <property type="match status" value="1"/>
</dbReference>
<sequence length="203" mass="21680">MAPSAVPLDLGSGLFPWFIRKLVYGTPREMTPADIETVIRRFAHAASLASEAGFAGVEVHAAPEGLNDAIQQIRAITDAGVDFVEISGGSIEDPTFSTGPPPPPVEKSARSRAREAFFVEFASAVRSEFREVPVVLTGGLRTRKGMEVALAGGSCDMIGLARPAVVNPSVPRKLLDLNIPEEEAVARVEKVKPWSIAGYIHGY</sequence>
<dbReference type="InterPro" id="IPR013785">
    <property type="entry name" value="Aldolase_TIM"/>
</dbReference>
<dbReference type="InterPro" id="IPR001155">
    <property type="entry name" value="OxRdtase_FMN_N"/>
</dbReference>
<gene>
    <name evidence="6" type="ORF">B0T21DRAFT_411836</name>
</gene>
<dbReference type="EMBL" id="JAUKTV010000006">
    <property type="protein sequence ID" value="KAK0736687.1"/>
    <property type="molecule type" value="Genomic_DNA"/>
</dbReference>
<dbReference type="PANTHER" id="PTHR43656:SF2">
    <property type="entry name" value="BINDING OXIDOREDUCTASE, PUTATIVE (AFU_ORTHOLOGUE AFUA_2G08260)-RELATED"/>
    <property type="match status" value="1"/>
</dbReference>